<name>A0AAP6Y5Q5_9GAMM</name>
<dbReference type="InterPro" id="IPR016024">
    <property type="entry name" value="ARM-type_fold"/>
</dbReference>
<dbReference type="Proteomes" id="UP000549590">
    <property type="component" value="Unassembled WGS sequence"/>
</dbReference>
<sequence length="346" mass="39000">MKKVILLTFICLLVAFTFYWLLPVVPYAEFPVNTDAKSRGIKDTVSNVQTHTTLVTSKSSKNAKDNNVEKKELSDKDALTIAKMLLSRVYNSETIDFNAEKELLTYLKTTNKEVVYQFIVEKLQSAIKGNKNDDILIEYTLSLLAAINTQRASEVFFGFVAEDDWQGSRAIYNVKKSIEKLNRGGQYTALAQQAFTIANEENPFIGELAITIARHAQNEQIEYLFGYIDEKYESKRMFVKRAMNTIHDESLVPHITGYLTDNSTAIIKNTALNTLANMGQYEATAALIKWSSTQSKSSAEQVKKLFDIAIQRSPSTKRAVEKELHIQNFVSADIKLVIATAADKQH</sequence>
<comment type="caution">
    <text evidence="1">The sequence shown here is derived from an EMBL/GenBank/DDBJ whole genome shotgun (WGS) entry which is preliminary data.</text>
</comment>
<accession>A0AAP6Y5Q5</accession>
<evidence type="ECO:0000313" key="1">
    <source>
        <dbReference type="EMBL" id="NMP03879.1"/>
    </source>
</evidence>
<dbReference type="InterPro" id="IPR011989">
    <property type="entry name" value="ARM-like"/>
</dbReference>
<proteinExistence type="predicted"/>
<gene>
    <name evidence="1" type="ORF">HHE94_14325</name>
</gene>
<organism evidence="1 2">
    <name type="scientific">Pseudoalteromonas arctica</name>
    <dbReference type="NCBI Taxonomy" id="394751"/>
    <lineage>
        <taxon>Bacteria</taxon>
        <taxon>Pseudomonadati</taxon>
        <taxon>Pseudomonadota</taxon>
        <taxon>Gammaproteobacteria</taxon>
        <taxon>Alteromonadales</taxon>
        <taxon>Pseudoalteromonadaceae</taxon>
        <taxon>Pseudoalteromonas</taxon>
    </lineage>
</organism>
<dbReference type="AlphaFoldDB" id="A0AAP6Y5Q5"/>
<evidence type="ECO:0008006" key="3">
    <source>
        <dbReference type="Google" id="ProtNLM"/>
    </source>
</evidence>
<evidence type="ECO:0000313" key="2">
    <source>
        <dbReference type="Proteomes" id="UP000549590"/>
    </source>
</evidence>
<reference evidence="1 2" key="1">
    <citation type="submission" date="2020-04" db="EMBL/GenBank/DDBJ databases">
        <title>Genome sequencing and assembly of Pseudoalteromonas arctica.</title>
        <authorList>
            <person name="Cook G.M."/>
        </authorList>
    </citation>
    <scope>NUCLEOTIDE SEQUENCE [LARGE SCALE GENOMIC DNA]</scope>
    <source>
        <strain evidence="1 2">NEC-BIFX-2020_001</strain>
    </source>
</reference>
<dbReference type="RefSeq" id="WP_169044751.1">
    <property type="nucleotide sequence ID" value="NZ_JABBYB010000008.1"/>
</dbReference>
<dbReference type="SUPFAM" id="SSF48371">
    <property type="entry name" value="ARM repeat"/>
    <property type="match status" value="1"/>
</dbReference>
<dbReference type="Gene3D" id="1.25.10.10">
    <property type="entry name" value="Leucine-rich Repeat Variant"/>
    <property type="match status" value="1"/>
</dbReference>
<dbReference type="EMBL" id="JABBYB010000008">
    <property type="protein sequence ID" value="NMP03879.1"/>
    <property type="molecule type" value="Genomic_DNA"/>
</dbReference>
<protein>
    <recommendedName>
        <fullName evidence="3">HEAT repeat domain-containing protein</fullName>
    </recommendedName>
</protein>